<evidence type="ECO:0000313" key="3">
    <source>
        <dbReference type="Proteomes" id="UP000655751"/>
    </source>
</evidence>
<feature type="transmembrane region" description="Helical" evidence="1">
    <location>
        <begin position="110"/>
        <end position="130"/>
    </location>
</feature>
<reference evidence="2" key="1">
    <citation type="submission" date="2020-11" db="EMBL/GenBank/DDBJ databases">
        <title>Nocardia NEAU-351.nov., a novel actinomycete isolated from the cow dung.</title>
        <authorList>
            <person name="Zhang X."/>
        </authorList>
    </citation>
    <scope>NUCLEOTIDE SEQUENCE</scope>
    <source>
        <strain evidence="2">NEAU-351</strain>
    </source>
</reference>
<dbReference type="InterPro" id="IPR033459">
    <property type="entry name" value="AveC-like"/>
</dbReference>
<feature type="transmembrane region" description="Helical" evidence="1">
    <location>
        <begin position="249"/>
        <end position="271"/>
    </location>
</feature>
<name>A0A931N6I6_9NOCA</name>
<gene>
    <name evidence="2" type="ORF">IT779_25970</name>
</gene>
<sequence length="389" mass="43886">MTELSSRKSPTVTESIGGSAALGAQVKSPSKPVLVWAVIGAVILAFQAYVWIRWATGPHFERVPTGPSDPPTWMKTILITWTTVILAGWPIGVYFFIVRPWRRERRITTDGMLLVACGLLFFQDPLLNYFNTWSTYNTWMFNRGSWVAEIPGWRSYSEPGAMMAEPLLMNAAGYSYGVLLCTILGCWIMRLAKRKWPNINNYGLIGVLIVWTFFFDLVIEGLFLMPMGLFTYPGAIQSLSINAGTYYQWPIYEGLMWGGVQAGLCALRYFTDDRGRTFVERGSEHIKGGFVKQQTTRFLAIFAACSVFFFVFYNLPAQWFAMNADPWPEDIQKRSYFDMGICGEGTGRLCPHPVLPIPGKDTGYVDPDGKFVLPEGEELPKIVPFERGN</sequence>
<evidence type="ECO:0000313" key="2">
    <source>
        <dbReference type="EMBL" id="MBH0779723.1"/>
    </source>
</evidence>
<dbReference type="EMBL" id="JADMLG010000012">
    <property type="protein sequence ID" value="MBH0779723.1"/>
    <property type="molecule type" value="Genomic_DNA"/>
</dbReference>
<dbReference type="Proteomes" id="UP000655751">
    <property type="component" value="Unassembled WGS sequence"/>
</dbReference>
<keyword evidence="1" id="KW-0472">Membrane</keyword>
<feature type="transmembrane region" description="Helical" evidence="1">
    <location>
        <begin position="33"/>
        <end position="52"/>
    </location>
</feature>
<feature type="transmembrane region" description="Helical" evidence="1">
    <location>
        <begin position="173"/>
        <end position="192"/>
    </location>
</feature>
<feature type="transmembrane region" description="Helical" evidence="1">
    <location>
        <begin position="72"/>
        <end position="98"/>
    </location>
</feature>
<protein>
    <submittedName>
        <fullName evidence="2">Spirocyclase AveC family protein</fullName>
    </submittedName>
</protein>
<evidence type="ECO:0000256" key="1">
    <source>
        <dbReference type="SAM" id="Phobius"/>
    </source>
</evidence>
<keyword evidence="1" id="KW-0812">Transmembrane</keyword>
<proteinExistence type="predicted"/>
<feature type="transmembrane region" description="Helical" evidence="1">
    <location>
        <begin position="204"/>
        <end position="229"/>
    </location>
</feature>
<dbReference type="AlphaFoldDB" id="A0A931N6I6"/>
<feature type="transmembrane region" description="Helical" evidence="1">
    <location>
        <begin position="298"/>
        <end position="315"/>
    </location>
</feature>
<keyword evidence="3" id="KW-1185">Reference proteome</keyword>
<dbReference type="RefSeq" id="WP_196152045.1">
    <property type="nucleotide sequence ID" value="NZ_JADMLG010000012.1"/>
</dbReference>
<comment type="caution">
    <text evidence="2">The sequence shown here is derived from an EMBL/GenBank/DDBJ whole genome shotgun (WGS) entry which is preliminary data.</text>
</comment>
<dbReference type="Pfam" id="PF17198">
    <property type="entry name" value="AveC_like"/>
    <property type="match status" value="1"/>
</dbReference>
<accession>A0A931N6I6</accession>
<keyword evidence="1" id="KW-1133">Transmembrane helix</keyword>
<organism evidence="2 3">
    <name type="scientific">Nocardia bovistercoris</name>
    <dbReference type="NCBI Taxonomy" id="2785916"/>
    <lineage>
        <taxon>Bacteria</taxon>
        <taxon>Bacillati</taxon>
        <taxon>Actinomycetota</taxon>
        <taxon>Actinomycetes</taxon>
        <taxon>Mycobacteriales</taxon>
        <taxon>Nocardiaceae</taxon>
        <taxon>Nocardia</taxon>
    </lineage>
</organism>